<name>A0A2N3G6J9_9ACTN</name>
<evidence type="ECO:0000313" key="6">
    <source>
        <dbReference type="EMBL" id="PKQ28228.1"/>
    </source>
</evidence>
<gene>
    <name evidence="3" type="primary">rimP</name>
    <name evidence="6" type="ORF">CVT63_03830</name>
</gene>
<dbReference type="Gene3D" id="2.30.30.180">
    <property type="entry name" value="Ribosome maturation factor RimP, C-terminal domain"/>
    <property type="match status" value="1"/>
</dbReference>
<dbReference type="AlphaFoldDB" id="A0A2N3G6J9"/>
<dbReference type="GO" id="GO:0000028">
    <property type="term" value="P:ribosomal small subunit assembly"/>
    <property type="evidence" value="ECO:0007669"/>
    <property type="project" value="TreeGrafter"/>
</dbReference>
<keyword evidence="2 3" id="KW-0690">Ribosome biogenesis</keyword>
<comment type="subcellular location">
    <subcellularLocation>
        <location evidence="3">Cytoplasm</location>
    </subcellularLocation>
</comment>
<dbReference type="GO" id="GO:0006412">
    <property type="term" value="P:translation"/>
    <property type="evidence" value="ECO:0007669"/>
    <property type="project" value="TreeGrafter"/>
</dbReference>
<dbReference type="SUPFAM" id="SSF74942">
    <property type="entry name" value="YhbC-like, C-terminal domain"/>
    <property type="match status" value="1"/>
</dbReference>
<evidence type="ECO:0000256" key="3">
    <source>
        <dbReference type="HAMAP-Rule" id="MF_01077"/>
    </source>
</evidence>
<dbReference type="InterPro" id="IPR028989">
    <property type="entry name" value="RimP_N"/>
</dbReference>
<comment type="similarity">
    <text evidence="3">Belongs to the RimP family.</text>
</comment>
<sequence length="155" mass="17158">MTGENLGERVMDVTRDLMRGLSCVVVDVGVVRQNDCVHLQIAIDKDGGVNLDDCAKASELISLVLERESVMAEPYVIEVMSPGIEMPLDKPESYARNVGKRIRLNLRQPYEGTRSLCGFLRDAGDGSIKLEVGQESMELSYESISSARLDPELPW</sequence>
<feature type="domain" description="Ribosome maturation factor RimP C-terminal" evidence="5">
    <location>
        <begin position="88"/>
        <end position="152"/>
    </location>
</feature>
<protein>
    <recommendedName>
        <fullName evidence="3">Ribosome maturation factor RimP</fullName>
    </recommendedName>
</protein>
<dbReference type="InterPro" id="IPR003728">
    <property type="entry name" value="Ribosome_maturation_RimP"/>
</dbReference>
<dbReference type="CDD" id="cd01734">
    <property type="entry name" value="YlxS_C"/>
    <property type="match status" value="1"/>
</dbReference>
<dbReference type="InterPro" id="IPR028998">
    <property type="entry name" value="RimP_C"/>
</dbReference>
<accession>A0A2N3G6J9</accession>
<dbReference type="PANTHER" id="PTHR33867">
    <property type="entry name" value="RIBOSOME MATURATION FACTOR RIMP"/>
    <property type="match status" value="1"/>
</dbReference>
<feature type="domain" description="Ribosome maturation factor RimP N-terminal" evidence="4">
    <location>
        <begin position="16"/>
        <end position="85"/>
    </location>
</feature>
<organism evidence="6 7">
    <name type="scientific">Candidatus Anoxymicrobium japonicum</name>
    <dbReference type="NCBI Taxonomy" id="2013648"/>
    <lineage>
        <taxon>Bacteria</taxon>
        <taxon>Bacillati</taxon>
        <taxon>Actinomycetota</taxon>
        <taxon>Candidatus Geothermincolia</taxon>
        <taxon>Candidatus Geothermincolales</taxon>
        <taxon>Candidatus Anoxymicrobiaceae</taxon>
        <taxon>Candidatus Anoxymicrobium</taxon>
    </lineage>
</organism>
<dbReference type="GO" id="GO:0005829">
    <property type="term" value="C:cytosol"/>
    <property type="evidence" value="ECO:0007669"/>
    <property type="project" value="TreeGrafter"/>
</dbReference>
<dbReference type="SUPFAM" id="SSF75420">
    <property type="entry name" value="YhbC-like, N-terminal domain"/>
    <property type="match status" value="1"/>
</dbReference>
<proteinExistence type="inferred from homology"/>
<dbReference type="Gene3D" id="3.30.300.70">
    <property type="entry name" value="RimP-like superfamily, N-terminal"/>
    <property type="match status" value="1"/>
</dbReference>
<dbReference type="Pfam" id="PF17384">
    <property type="entry name" value="DUF150_C"/>
    <property type="match status" value="1"/>
</dbReference>
<comment type="function">
    <text evidence="3">Required for maturation of 30S ribosomal subunits.</text>
</comment>
<evidence type="ECO:0000256" key="2">
    <source>
        <dbReference type="ARBA" id="ARBA00022517"/>
    </source>
</evidence>
<evidence type="ECO:0000259" key="5">
    <source>
        <dbReference type="Pfam" id="PF17384"/>
    </source>
</evidence>
<dbReference type="Proteomes" id="UP000233654">
    <property type="component" value="Unassembled WGS sequence"/>
</dbReference>
<keyword evidence="1 3" id="KW-0963">Cytoplasm</keyword>
<dbReference type="Pfam" id="PF02576">
    <property type="entry name" value="RimP_N"/>
    <property type="match status" value="1"/>
</dbReference>
<evidence type="ECO:0000256" key="1">
    <source>
        <dbReference type="ARBA" id="ARBA00022490"/>
    </source>
</evidence>
<evidence type="ECO:0000259" key="4">
    <source>
        <dbReference type="Pfam" id="PF02576"/>
    </source>
</evidence>
<comment type="caution">
    <text evidence="6">The sequence shown here is derived from an EMBL/GenBank/DDBJ whole genome shotgun (WGS) entry which is preliminary data.</text>
</comment>
<dbReference type="InterPro" id="IPR035956">
    <property type="entry name" value="RimP_N_sf"/>
</dbReference>
<evidence type="ECO:0000313" key="7">
    <source>
        <dbReference type="Proteomes" id="UP000233654"/>
    </source>
</evidence>
<dbReference type="PANTHER" id="PTHR33867:SF1">
    <property type="entry name" value="RIBOSOME MATURATION FACTOR RIMP"/>
    <property type="match status" value="1"/>
</dbReference>
<reference evidence="6 7" key="1">
    <citation type="journal article" date="2017" name="ISME J.">
        <title>Potential for microbial H2 and metal transformations associated with novel bacteria and archaea in deep terrestrial subsurface sediments.</title>
        <authorList>
            <person name="Hernsdorf A.W."/>
            <person name="Amano Y."/>
            <person name="Miyakawa K."/>
            <person name="Ise K."/>
            <person name="Suzuki Y."/>
            <person name="Anantharaman K."/>
            <person name="Probst A."/>
            <person name="Burstein D."/>
            <person name="Thomas B.C."/>
            <person name="Banfield J.F."/>
        </authorList>
    </citation>
    <scope>NUCLEOTIDE SEQUENCE [LARGE SCALE GENOMIC DNA]</scope>
    <source>
        <strain evidence="6">HGW-Actinobacteria-3</strain>
    </source>
</reference>
<dbReference type="HAMAP" id="MF_01077">
    <property type="entry name" value="RimP"/>
    <property type="match status" value="1"/>
</dbReference>
<dbReference type="InterPro" id="IPR036847">
    <property type="entry name" value="RimP_C_sf"/>
</dbReference>
<dbReference type="EMBL" id="PHEX01000026">
    <property type="protein sequence ID" value="PKQ28228.1"/>
    <property type="molecule type" value="Genomic_DNA"/>
</dbReference>